<keyword evidence="7" id="KW-1185">Reference proteome</keyword>
<evidence type="ECO:0000256" key="2">
    <source>
        <dbReference type="PROSITE-ProRule" id="PRU00504"/>
    </source>
</evidence>
<dbReference type="InterPro" id="IPR001258">
    <property type="entry name" value="NHL_repeat"/>
</dbReference>
<keyword evidence="3" id="KW-0472">Membrane</keyword>
<keyword evidence="3" id="KW-1133">Transmembrane helix</keyword>
<feature type="repeat" description="NHL" evidence="2">
    <location>
        <begin position="65"/>
        <end position="106"/>
    </location>
</feature>
<dbReference type="InterPro" id="IPR006311">
    <property type="entry name" value="TAT_signal"/>
</dbReference>
<name>A0A2V5KUA2_9BACL</name>
<dbReference type="SUPFAM" id="SSF48452">
    <property type="entry name" value="TPR-like"/>
    <property type="match status" value="1"/>
</dbReference>
<accession>A0A2V5KUA2</accession>
<feature type="transmembrane region" description="Helical" evidence="3">
    <location>
        <begin position="456"/>
        <end position="474"/>
    </location>
</feature>
<protein>
    <recommendedName>
        <fullName evidence="5">SMP-30/Gluconolactonase/LRE-like region domain-containing protein</fullName>
    </recommendedName>
</protein>
<dbReference type="Gene3D" id="2.120.10.30">
    <property type="entry name" value="TolB, C-terminal domain"/>
    <property type="match status" value="1"/>
</dbReference>
<dbReference type="SUPFAM" id="SSF101898">
    <property type="entry name" value="NHL repeat"/>
    <property type="match status" value="1"/>
</dbReference>
<dbReference type="EMBL" id="QJVJ01000003">
    <property type="protein sequence ID" value="PYI55437.1"/>
    <property type="molecule type" value="Genomic_DNA"/>
</dbReference>
<dbReference type="InterPro" id="IPR013658">
    <property type="entry name" value="SGL"/>
</dbReference>
<dbReference type="InterPro" id="IPR011042">
    <property type="entry name" value="6-blade_b-propeller_TolB-like"/>
</dbReference>
<evidence type="ECO:0000313" key="7">
    <source>
        <dbReference type="Proteomes" id="UP000247476"/>
    </source>
</evidence>
<feature type="repeat" description="NHL" evidence="2">
    <location>
        <begin position="119"/>
        <end position="151"/>
    </location>
</feature>
<gene>
    <name evidence="6" type="ORF">DLM86_06795</name>
</gene>
<dbReference type="Proteomes" id="UP000247476">
    <property type="component" value="Unassembled WGS sequence"/>
</dbReference>
<dbReference type="PROSITE" id="PS51125">
    <property type="entry name" value="NHL"/>
    <property type="match status" value="2"/>
</dbReference>
<dbReference type="Gene3D" id="2.40.10.500">
    <property type="match status" value="1"/>
</dbReference>
<comment type="caution">
    <text evidence="6">The sequence shown here is derived from an EMBL/GenBank/DDBJ whole genome shotgun (WGS) entry which is preliminary data.</text>
</comment>
<dbReference type="PANTHER" id="PTHR24104">
    <property type="entry name" value="E3 UBIQUITIN-PROTEIN LIGASE NHLRC1-RELATED"/>
    <property type="match status" value="1"/>
</dbReference>
<evidence type="ECO:0000256" key="3">
    <source>
        <dbReference type="SAM" id="Phobius"/>
    </source>
</evidence>
<dbReference type="CDD" id="cd05819">
    <property type="entry name" value="NHL"/>
    <property type="match status" value="1"/>
</dbReference>
<dbReference type="InterPro" id="IPR050952">
    <property type="entry name" value="TRIM-NHL_E3_ligases"/>
</dbReference>
<dbReference type="PROSITE" id="PS51318">
    <property type="entry name" value="TAT"/>
    <property type="match status" value="1"/>
</dbReference>
<evidence type="ECO:0000256" key="4">
    <source>
        <dbReference type="SAM" id="SignalP"/>
    </source>
</evidence>
<evidence type="ECO:0000313" key="6">
    <source>
        <dbReference type="EMBL" id="PYI55437.1"/>
    </source>
</evidence>
<reference evidence="6 7" key="1">
    <citation type="submission" date="2018-05" db="EMBL/GenBank/DDBJ databases">
        <title>Paenibacillus flagellatus sp. nov., isolated from selenium mineral soil.</title>
        <authorList>
            <person name="Dai X."/>
        </authorList>
    </citation>
    <scope>NUCLEOTIDE SEQUENCE [LARGE SCALE GENOMIC DNA]</scope>
    <source>
        <strain evidence="6 7">DXL2</strain>
    </source>
</reference>
<keyword evidence="4" id="KW-0732">Signal</keyword>
<keyword evidence="1" id="KW-0677">Repeat</keyword>
<feature type="chain" id="PRO_5015944383" description="SMP-30/Gluconolactonase/LRE-like region domain-containing protein" evidence="4">
    <location>
        <begin position="45"/>
        <end position="493"/>
    </location>
</feature>
<dbReference type="Pfam" id="PF08450">
    <property type="entry name" value="SGL"/>
    <property type="match status" value="1"/>
</dbReference>
<dbReference type="Gene3D" id="1.25.40.10">
    <property type="entry name" value="Tetratricopeptide repeat domain"/>
    <property type="match status" value="1"/>
</dbReference>
<evidence type="ECO:0000256" key="1">
    <source>
        <dbReference type="ARBA" id="ARBA00022737"/>
    </source>
</evidence>
<feature type="domain" description="SMP-30/Gluconolactonase/LRE-like region" evidence="5">
    <location>
        <begin position="86"/>
        <end position="163"/>
    </location>
</feature>
<proteinExistence type="predicted"/>
<organism evidence="6 7">
    <name type="scientific">Paenibacillus flagellatus</name>
    <dbReference type="NCBI Taxonomy" id="2211139"/>
    <lineage>
        <taxon>Bacteria</taxon>
        <taxon>Bacillati</taxon>
        <taxon>Bacillota</taxon>
        <taxon>Bacilli</taxon>
        <taxon>Bacillales</taxon>
        <taxon>Paenibacillaceae</taxon>
        <taxon>Paenibacillus</taxon>
    </lineage>
</organism>
<keyword evidence="3" id="KW-0812">Transmembrane</keyword>
<dbReference type="AlphaFoldDB" id="A0A2V5KUA2"/>
<dbReference type="GO" id="GO:0008270">
    <property type="term" value="F:zinc ion binding"/>
    <property type="evidence" value="ECO:0007669"/>
    <property type="project" value="UniProtKB-KW"/>
</dbReference>
<sequence length="493" mass="54530">MTDANHPPRKGEERGTMKRFALRALLALLAFAAAGLTGSPAAHAGVPYGTFIYDLSGKEIPVQPAYVPVSFIHGGLKNPEDLFVDANDRLYVADTGNNRIVQLDANGNTVRVIQPDGEGKLNEPNGVFVRPDGTIYVADTKNERIAVFDAEGRFRKAIRRPQSPIIPPNFVYQPTKLAVDERGYLYVATRNGYQGLLLLDPDGAFEGFFGANKVDFSVTDALKRVFYTKEQMQKELLKLPGTVSNVTIGPNGLLYTTSMQVTKGQIKKLNFDGKDLLGEKNYGVTKLLAGQQKQFTDIAVDALGNMTAVDAQFGMLFQYSAIGDLMFAFGFKDEGYQKLGLFKYPSALAVDSAGSLYVLDRTSNLIQTFKRTEFGTLVQQATDLHLQGHYDESAGPWREVLHRNSKYFRAHLGLAKAYYKEGDYGSAMREFREAGDTKGYSDAFWQVRLIWMQKHFTRLALAGAAALLVLAAAWKWKNKIAGRKDDESIEPAA</sequence>
<evidence type="ECO:0000259" key="5">
    <source>
        <dbReference type="Pfam" id="PF08450"/>
    </source>
</evidence>
<feature type="signal peptide" evidence="4">
    <location>
        <begin position="1"/>
        <end position="44"/>
    </location>
</feature>
<dbReference type="InterPro" id="IPR011990">
    <property type="entry name" value="TPR-like_helical_dom_sf"/>
</dbReference>
<dbReference type="PANTHER" id="PTHR24104:SF25">
    <property type="entry name" value="PROTEIN LIN-41"/>
    <property type="match status" value="1"/>
</dbReference>